<sequence>MKEIVDLTREYREKLQNLNRELNEDGLRMLAVAYRHMDSDHKDLTIAHESNMIFAGYIAFLDPPKQSTTQAICELHENGVTVKVLTGNAAAVCKSMLSLLLPILKI</sequence>
<evidence type="ECO:0000313" key="2">
    <source>
        <dbReference type="EMBL" id="KAK9711627.1"/>
    </source>
</evidence>
<proteinExistence type="predicted"/>
<dbReference type="Gene3D" id="3.40.1110.10">
    <property type="entry name" value="Calcium-transporting ATPase, cytoplasmic domain N"/>
    <property type="match status" value="1"/>
</dbReference>
<dbReference type="EMBL" id="JASJQH010007268">
    <property type="protein sequence ID" value="KAK9711627.1"/>
    <property type="molecule type" value="Genomic_DNA"/>
</dbReference>
<dbReference type="InterPro" id="IPR023299">
    <property type="entry name" value="ATPase_P-typ_cyto_dom_N"/>
</dbReference>
<gene>
    <name evidence="2" type="ORF">K7432_007702</name>
</gene>
<dbReference type="Proteomes" id="UP001479436">
    <property type="component" value="Unassembled WGS sequence"/>
</dbReference>
<feature type="coiled-coil region" evidence="1">
    <location>
        <begin position="1"/>
        <end position="28"/>
    </location>
</feature>
<reference evidence="2 3" key="1">
    <citation type="submission" date="2023-04" db="EMBL/GenBank/DDBJ databases">
        <title>Genome of Basidiobolus ranarum AG-B5.</title>
        <authorList>
            <person name="Stajich J.E."/>
            <person name="Carter-House D."/>
            <person name="Gryganskyi A."/>
        </authorList>
    </citation>
    <scope>NUCLEOTIDE SEQUENCE [LARGE SCALE GENOMIC DNA]</scope>
    <source>
        <strain evidence="2 3">AG-B5</strain>
    </source>
</reference>
<dbReference type="InterPro" id="IPR023214">
    <property type="entry name" value="HAD_sf"/>
</dbReference>
<dbReference type="Gene3D" id="3.40.50.1000">
    <property type="entry name" value="HAD superfamily/HAD-like"/>
    <property type="match status" value="1"/>
</dbReference>
<dbReference type="PANTHER" id="PTHR42861">
    <property type="entry name" value="CALCIUM-TRANSPORTING ATPASE"/>
    <property type="match status" value="1"/>
</dbReference>
<name>A0ABR2VZR5_9FUNG</name>
<accession>A0ABR2VZR5</accession>
<comment type="caution">
    <text evidence="2">The sequence shown here is derived from an EMBL/GenBank/DDBJ whole genome shotgun (WGS) entry which is preliminary data.</text>
</comment>
<dbReference type="SUPFAM" id="SSF81660">
    <property type="entry name" value="Metal cation-transporting ATPase, ATP-binding domain N"/>
    <property type="match status" value="1"/>
</dbReference>
<dbReference type="Pfam" id="PF13246">
    <property type="entry name" value="Cation_ATPase"/>
    <property type="match status" value="1"/>
</dbReference>
<evidence type="ECO:0000313" key="3">
    <source>
        <dbReference type="Proteomes" id="UP001479436"/>
    </source>
</evidence>
<organism evidence="2 3">
    <name type="scientific">Basidiobolus ranarum</name>
    <dbReference type="NCBI Taxonomy" id="34480"/>
    <lineage>
        <taxon>Eukaryota</taxon>
        <taxon>Fungi</taxon>
        <taxon>Fungi incertae sedis</taxon>
        <taxon>Zoopagomycota</taxon>
        <taxon>Entomophthoromycotina</taxon>
        <taxon>Basidiobolomycetes</taxon>
        <taxon>Basidiobolales</taxon>
        <taxon>Basidiobolaceae</taxon>
        <taxon>Basidiobolus</taxon>
    </lineage>
</organism>
<keyword evidence="3" id="KW-1185">Reference proteome</keyword>
<protein>
    <submittedName>
        <fullName evidence="2">Uncharacterized protein</fullName>
    </submittedName>
</protein>
<evidence type="ECO:0000256" key="1">
    <source>
        <dbReference type="SAM" id="Coils"/>
    </source>
</evidence>
<keyword evidence="1" id="KW-0175">Coiled coil</keyword>